<dbReference type="AlphaFoldDB" id="A0A2P2P0M4"/>
<dbReference type="EMBL" id="GGEC01067725">
    <property type="protein sequence ID" value="MBX48209.1"/>
    <property type="molecule type" value="Transcribed_RNA"/>
</dbReference>
<name>A0A2P2P0M4_RHIMU</name>
<accession>A0A2P2P0M4</accession>
<evidence type="ECO:0000313" key="1">
    <source>
        <dbReference type="EMBL" id="MBX48209.1"/>
    </source>
</evidence>
<protein>
    <submittedName>
        <fullName evidence="1">Uncharacterized protein MANES_18G109700</fullName>
    </submittedName>
</protein>
<organism evidence="1">
    <name type="scientific">Rhizophora mucronata</name>
    <name type="common">Asiatic mangrove</name>
    <dbReference type="NCBI Taxonomy" id="61149"/>
    <lineage>
        <taxon>Eukaryota</taxon>
        <taxon>Viridiplantae</taxon>
        <taxon>Streptophyta</taxon>
        <taxon>Embryophyta</taxon>
        <taxon>Tracheophyta</taxon>
        <taxon>Spermatophyta</taxon>
        <taxon>Magnoliopsida</taxon>
        <taxon>eudicotyledons</taxon>
        <taxon>Gunneridae</taxon>
        <taxon>Pentapetalae</taxon>
        <taxon>rosids</taxon>
        <taxon>fabids</taxon>
        <taxon>Malpighiales</taxon>
        <taxon>Rhizophoraceae</taxon>
        <taxon>Rhizophora</taxon>
    </lineage>
</organism>
<sequence length="82" mass="9173">MTKEVAMTCQIWETKGHHDISRTKDVAFGNSNPLQCSQTIPYIRLTLKEPMARAISLSTDFCILPVEFIGRSSLIITDLGTM</sequence>
<proteinExistence type="predicted"/>
<reference evidence="1" key="1">
    <citation type="submission" date="2018-02" db="EMBL/GenBank/DDBJ databases">
        <title>Rhizophora mucronata_Transcriptome.</title>
        <authorList>
            <person name="Meera S.P."/>
            <person name="Sreeshan A."/>
            <person name="Augustine A."/>
        </authorList>
    </citation>
    <scope>NUCLEOTIDE SEQUENCE</scope>
    <source>
        <tissue evidence="1">Leaf</tissue>
    </source>
</reference>